<organism evidence="1">
    <name type="scientific">Vecturithrix granuli</name>
    <dbReference type="NCBI Taxonomy" id="1499967"/>
    <lineage>
        <taxon>Bacteria</taxon>
        <taxon>Candidatus Moduliflexota</taxon>
        <taxon>Candidatus Vecturitrichia</taxon>
        <taxon>Candidatus Vecturitrichales</taxon>
        <taxon>Candidatus Vecturitrichaceae</taxon>
        <taxon>Candidatus Vecturithrix</taxon>
    </lineage>
</organism>
<dbReference type="Gene3D" id="3.40.50.150">
    <property type="entry name" value="Vaccinia Virus protein VP39"/>
    <property type="match status" value="1"/>
</dbReference>
<proteinExistence type="predicted"/>
<dbReference type="AlphaFoldDB" id="A0A0S6W5J9"/>
<dbReference type="GO" id="GO:0032259">
    <property type="term" value="P:methylation"/>
    <property type="evidence" value="ECO:0007669"/>
    <property type="project" value="UniProtKB-KW"/>
</dbReference>
<dbReference type="HOGENOM" id="CLU_2341065_0_0_0"/>
<accession>A0A0S6W5J9</accession>
<keyword evidence="2" id="KW-1185">Reference proteome</keyword>
<keyword evidence="1" id="KW-0489">Methyltransferase</keyword>
<dbReference type="eggNOG" id="COG0286">
    <property type="taxonomic scope" value="Bacteria"/>
</dbReference>
<dbReference type="EMBL" id="DF820463">
    <property type="protein sequence ID" value="GAK54888.1"/>
    <property type="molecule type" value="Genomic_DNA"/>
</dbReference>
<dbReference type="GO" id="GO:0008168">
    <property type="term" value="F:methyltransferase activity"/>
    <property type="evidence" value="ECO:0007669"/>
    <property type="project" value="UniProtKB-KW"/>
</dbReference>
<evidence type="ECO:0000313" key="1">
    <source>
        <dbReference type="EMBL" id="GAK54888.1"/>
    </source>
</evidence>
<gene>
    <name evidence="1" type="ORF">U27_01719</name>
</gene>
<reference evidence="1" key="1">
    <citation type="journal article" date="2015" name="PeerJ">
        <title>First genomic representation of candidate bacterial phylum KSB3 points to enhanced environmental sensing as a trigger of wastewater bulking.</title>
        <authorList>
            <person name="Sekiguchi Y."/>
            <person name="Ohashi A."/>
            <person name="Parks D.H."/>
            <person name="Yamauchi T."/>
            <person name="Tyson G.W."/>
            <person name="Hugenholtz P."/>
        </authorList>
    </citation>
    <scope>NUCLEOTIDE SEQUENCE [LARGE SCALE GENOMIC DNA]</scope>
</reference>
<sequence length="97" mass="10494">MTADGFSLDDKRTPTDVNDIPDLLAKWPERAAGGNAYRVPIAAILADASVSLSAGRYKPMQTEAVEHDAPQDILAEVLTYEQEIIQKTQALLAALNL</sequence>
<protein>
    <submittedName>
        <fullName evidence="1">N-6 DNA methylase</fullName>
    </submittedName>
</protein>
<name>A0A0S6W5J9_VECG1</name>
<dbReference type="STRING" id="1499967.U27_01719"/>
<dbReference type="Proteomes" id="UP000030661">
    <property type="component" value="Unassembled WGS sequence"/>
</dbReference>
<evidence type="ECO:0000313" key="2">
    <source>
        <dbReference type="Proteomes" id="UP000030661"/>
    </source>
</evidence>
<dbReference type="InterPro" id="IPR029063">
    <property type="entry name" value="SAM-dependent_MTases_sf"/>
</dbReference>
<keyword evidence="1" id="KW-0808">Transferase</keyword>